<reference evidence="9 10" key="1">
    <citation type="submission" date="2019-03" db="EMBL/GenBank/DDBJ databases">
        <title>Single cell metagenomics reveals metabolic interactions within the superorganism composed of flagellate Streblomastix strix and complex community of Bacteroidetes bacteria on its surface.</title>
        <authorList>
            <person name="Treitli S.C."/>
            <person name="Kolisko M."/>
            <person name="Husnik F."/>
            <person name="Keeling P."/>
            <person name="Hampl V."/>
        </authorList>
    </citation>
    <scope>NUCLEOTIDE SEQUENCE [LARGE SCALE GENOMIC DNA]</scope>
    <source>
        <strain evidence="9">ST1C</strain>
    </source>
</reference>
<dbReference type="OrthoDB" id="10264220at2759"/>
<evidence type="ECO:0000256" key="2">
    <source>
        <dbReference type="ARBA" id="ARBA00009904"/>
    </source>
</evidence>
<feature type="non-terminal residue" evidence="9">
    <location>
        <position position="155"/>
    </location>
</feature>
<keyword evidence="8" id="KW-0375">Hydrogen ion transport</keyword>
<dbReference type="AlphaFoldDB" id="A0A5J4TE78"/>
<protein>
    <recommendedName>
        <fullName evidence="8">V-type proton ATPase subunit a</fullName>
    </recommendedName>
</protein>
<keyword evidence="6 8" id="KW-0406">Ion transport</keyword>
<keyword evidence="4" id="KW-0812">Transmembrane</keyword>
<evidence type="ECO:0000256" key="8">
    <source>
        <dbReference type="RuleBase" id="RU361189"/>
    </source>
</evidence>
<evidence type="ECO:0000256" key="1">
    <source>
        <dbReference type="ARBA" id="ARBA00004141"/>
    </source>
</evidence>
<proteinExistence type="inferred from homology"/>
<dbReference type="GO" id="GO:0033179">
    <property type="term" value="C:proton-transporting V-type ATPase, V0 domain"/>
    <property type="evidence" value="ECO:0007669"/>
    <property type="project" value="InterPro"/>
</dbReference>
<evidence type="ECO:0000313" key="9">
    <source>
        <dbReference type="EMBL" id="KAA6356242.1"/>
    </source>
</evidence>
<dbReference type="PANTHER" id="PTHR11629">
    <property type="entry name" value="VACUOLAR PROTON ATPASES"/>
    <property type="match status" value="1"/>
</dbReference>
<dbReference type="EMBL" id="SNRW01033309">
    <property type="protein sequence ID" value="KAA6356242.1"/>
    <property type="molecule type" value="Genomic_DNA"/>
</dbReference>
<keyword evidence="7" id="KW-0472">Membrane</keyword>
<accession>A0A5J4TE78</accession>
<evidence type="ECO:0000256" key="7">
    <source>
        <dbReference type="ARBA" id="ARBA00023136"/>
    </source>
</evidence>
<comment type="subcellular location">
    <subcellularLocation>
        <location evidence="1">Membrane</location>
        <topology evidence="1">Multi-pass membrane protein</topology>
    </subcellularLocation>
</comment>
<name>A0A5J4TE78_9EUKA</name>
<comment type="similarity">
    <text evidence="2 8">Belongs to the V-ATPase 116 kDa subunit family.</text>
</comment>
<comment type="caution">
    <text evidence="9">The sequence shown here is derived from an EMBL/GenBank/DDBJ whole genome shotgun (WGS) entry which is preliminary data.</text>
</comment>
<evidence type="ECO:0000256" key="4">
    <source>
        <dbReference type="ARBA" id="ARBA00022692"/>
    </source>
</evidence>
<gene>
    <name evidence="9" type="ORF">EZS28_048231</name>
</gene>
<evidence type="ECO:0000256" key="6">
    <source>
        <dbReference type="ARBA" id="ARBA00023065"/>
    </source>
</evidence>
<dbReference type="GO" id="GO:0051117">
    <property type="term" value="F:ATPase binding"/>
    <property type="evidence" value="ECO:0007669"/>
    <property type="project" value="TreeGrafter"/>
</dbReference>
<dbReference type="GO" id="GO:0016471">
    <property type="term" value="C:vacuolar proton-transporting V-type ATPase complex"/>
    <property type="evidence" value="ECO:0007669"/>
    <property type="project" value="TreeGrafter"/>
</dbReference>
<dbReference type="Proteomes" id="UP000324800">
    <property type="component" value="Unassembled WGS sequence"/>
</dbReference>
<dbReference type="GO" id="GO:0046961">
    <property type="term" value="F:proton-transporting ATPase activity, rotational mechanism"/>
    <property type="evidence" value="ECO:0007669"/>
    <property type="project" value="InterPro"/>
</dbReference>
<comment type="function">
    <text evidence="8">Essential component of the vacuolar proton pump (V-ATPase), a multimeric enzyme that catalyzes the translocation of protons across the membranes. Required for assembly and activity of the V-ATPase.</text>
</comment>
<evidence type="ECO:0000313" key="10">
    <source>
        <dbReference type="Proteomes" id="UP000324800"/>
    </source>
</evidence>
<dbReference type="Pfam" id="PF01496">
    <property type="entry name" value="V_ATPase_I"/>
    <property type="match status" value="1"/>
</dbReference>
<evidence type="ECO:0000256" key="5">
    <source>
        <dbReference type="ARBA" id="ARBA00022989"/>
    </source>
</evidence>
<dbReference type="PANTHER" id="PTHR11629:SF63">
    <property type="entry name" value="V-TYPE PROTON ATPASE SUBUNIT A"/>
    <property type="match status" value="1"/>
</dbReference>
<dbReference type="GO" id="GO:0007035">
    <property type="term" value="P:vacuolar acidification"/>
    <property type="evidence" value="ECO:0007669"/>
    <property type="project" value="TreeGrafter"/>
</dbReference>
<sequence length="155" mass="17529">MDKNSNQEKHVFVTFFSGEHTQKRITKLCESFNASIYPFPESPVERQEALNQIDERLKTLDAVQIKSEEQQKQILKNLEQNLCQWSAFVVKEKAIFHTLNMFSSDRTSNCRVGEGWVPSRSMGEVHAALSKASRSAKASVPAIAQIMRGGKKKGE</sequence>
<keyword evidence="3 8" id="KW-0813">Transport</keyword>
<organism evidence="9 10">
    <name type="scientific">Streblomastix strix</name>
    <dbReference type="NCBI Taxonomy" id="222440"/>
    <lineage>
        <taxon>Eukaryota</taxon>
        <taxon>Metamonada</taxon>
        <taxon>Preaxostyla</taxon>
        <taxon>Oxymonadida</taxon>
        <taxon>Streblomastigidae</taxon>
        <taxon>Streblomastix</taxon>
    </lineage>
</organism>
<keyword evidence="5" id="KW-1133">Transmembrane helix</keyword>
<evidence type="ECO:0000256" key="3">
    <source>
        <dbReference type="ARBA" id="ARBA00022448"/>
    </source>
</evidence>
<dbReference type="InterPro" id="IPR002490">
    <property type="entry name" value="V-ATPase_116kDa_su"/>
</dbReference>